<dbReference type="InterPro" id="IPR045864">
    <property type="entry name" value="aa-tRNA-synth_II/BPL/LPL"/>
</dbReference>
<dbReference type="GO" id="GO:0004827">
    <property type="term" value="F:proline-tRNA ligase activity"/>
    <property type="evidence" value="ECO:0007669"/>
    <property type="project" value="UniProtKB-EC"/>
</dbReference>
<dbReference type="PRINTS" id="PR01046">
    <property type="entry name" value="TRNASYNTHPRO"/>
</dbReference>
<accession>A0A2H0XA72</accession>
<organism evidence="11 12">
    <name type="scientific">candidate division WWE3 bacterium CG08_land_8_20_14_0_20_41_15</name>
    <dbReference type="NCBI Taxonomy" id="1975086"/>
    <lineage>
        <taxon>Bacteria</taxon>
        <taxon>Katanobacteria</taxon>
    </lineage>
</organism>
<protein>
    <recommendedName>
        <fullName evidence="2">Proline--tRNA ligase</fullName>
        <ecNumber evidence="1">6.1.1.15</ecNumber>
    </recommendedName>
    <alternativeName>
        <fullName evidence="8">Prolyl-tRNA synthetase</fullName>
    </alternativeName>
</protein>
<dbReference type="CDD" id="cd00861">
    <property type="entry name" value="ProRS_anticodon_short"/>
    <property type="match status" value="1"/>
</dbReference>
<name>A0A2H0XA72_UNCKA</name>
<dbReference type="InterPro" id="IPR033730">
    <property type="entry name" value="ProRS_core_prok"/>
</dbReference>
<evidence type="ECO:0000256" key="2">
    <source>
        <dbReference type="ARBA" id="ARBA00019110"/>
    </source>
</evidence>
<evidence type="ECO:0000256" key="6">
    <source>
        <dbReference type="ARBA" id="ARBA00022917"/>
    </source>
</evidence>
<dbReference type="Pfam" id="PF03129">
    <property type="entry name" value="HGTP_anticodon"/>
    <property type="match status" value="1"/>
</dbReference>
<comment type="caution">
    <text evidence="11">The sequence shown here is derived from an EMBL/GenBank/DDBJ whole genome shotgun (WGS) entry which is preliminary data.</text>
</comment>
<evidence type="ECO:0000256" key="9">
    <source>
        <dbReference type="ARBA" id="ARBA00047671"/>
    </source>
</evidence>
<dbReference type="GO" id="GO:0005524">
    <property type="term" value="F:ATP binding"/>
    <property type="evidence" value="ECO:0007669"/>
    <property type="project" value="UniProtKB-KW"/>
</dbReference>
<keyword evidence="6" id="KW-0648">Protein biosynthesis</keyword>
<dbReference type="SUPFAM" id="SSF52954">
    <property type="entry name" value="Class II aaRS ABD-related"/>
    <property type="match status" value="1"/>
</dbReference>
<evidence type="ECO:0000256" key="1">
    <source>
        <dbReference type="ARBA" id="ARBA00012831"/>
    </source>
</evidence>
<dbReference type="CDD" id="cd00779">
    <property type="entry name" value="ProRS_core_prok"/>
    <property type="match status" value="1"/>
</dbReference>
<keyword evidence="4" id="KW-0547">Nucleotide-binding</keyword>
<evidence type="ECO:0000256" key="8">
    <source>
        <dbReference type="ARBA" id="ARBA00029731"/>
    </source>
</evidence>
<dbReference type="EC" id="6.1.1.15" evidence="1"/>
<comment type="catalytic activity">
    <reaction evidence="9">
        <text>tRNA(Pro) + L-proline + ATP = L-prolyl-tRNA(Pro) + AMP + diphosphate</text>
        <dbReference type="Rhea" id="RHEA:14305"/>
        <dbReference type="Rhea" id="RHEA-COMP:9700"/>
        <dbReference type="Rhea" id="RHEA-COMP:9702"/>
        <dbReference type="ChEBI" id="CHEBI:30616"/>
        <dbReference type="ChEBI" id="CHEBI:33019"/>
        <dbReference type="ChEBI" id="CHEBI:60039"/>
        <dbReference type="ChEBI" id="CHEBI:78442"/>
        <dbReference type="ChEBI" id="CHEBI:78532"/>
        <dbReference type="ChEBI" id="CHEBI:456215"/>
        <dbReference type="EC" id="6.1.1.15"/>
    </reaction>
</comment>
<dbReference type="InterPro" id="IPR050062">
    <property type="entry name" value="Pro-tRNA_synthetase"/>
</dbReference>
<dbReference type="GO" id="GO:0006433">
    <property type="term" value="P:prolyl-tRNA aminoacylation"/>
    <property type="evidence" value="ECO:0007669"/>
    <property type="project" value="InterPro"/>
</dbReference>
<evidence type="ECO:0000256" key="4">
    <source>
        <dbReference type="ARBA" id="ARBA00022741"/>
    </source>
</evidence>
<keyword evidence="7 11" id="KW-0030">Aminoacyl-tRNA synthetase</keyword>
<dbReference type="Proteomes" id="UP000231098">
    <property type="component" value="Unassembled WGS sequence"/>
</dbReference>
<evidence type="ECO:0000256" key="5">
    <source>
        <dbReference type="ARBA" id="ARBA00022840"/>
    </source>
</evidence>
<dbReference type="InterPro" id="IPR036621">
    <property type="entry name" value="Anticodon-bd_dom_sf"/>
</dbReference>
<dbReference type="SUPFAM" id="SSF55681">
    <property type="entry name" value="Class II aaRS and biotin synthetases"/>
    <property type="match status" value="1"/>
</dbReference>
<keyword evidence="5" id="KW-0067">ATP-binding</keyword>
<evidence type="ECO:0000256" key="3">
    <source>
        <dbReference type="ARBA" id="ARBA00022598"/>
    </source>
</evidence>
<evidence type="ECO:0000256" key="7">
    <source>
        <dbReference type="ARBA" id="ARBA00023146"/>
    </source>
</evidence>
<dbReference type="PANTHER" id="PTHR42753">
    <property type="entry name" value="MITOCHONDRIAL RIBOSOME PROTEIN L39/PROLYL-TRNA LIGASE FAMILY MEMBER"/>
    <property type="match status" value="1"/>
</dbReference>
<dbReference type="EMBL" id="PEYV01000012">
    <property type="protein sequence ID" value="PIS21840.1"/>
    <property type="molecule type" value="Genomic_DNA"/>
</dbReference>
<keyword evidence="3" id="KW-0436">Ligase</keyword>
<dbReference type="GO" id="GO:0005829">
    <property type="term" value="C:cytosol"/>
    <property type="evidence" value="ECO:0007669"/>
    <property type="project" value="TreeGrafter"/>
</dbReference>
<evidence type="ECO:0000259" key="10">
    <source>
        <dbReference type="PROSITE" id="PS50862"/>
    </source>
</evidence>
<evidence type="ECO:0000313" key="12">
    <source>
        <dbReference type="Proteomes" id="UP000231098"/>
    </source>
</evidence>
<evidence type="ECO:0000313" key="11">
    <source>
        <dbReference type="EMBL" id="PIS21840.1"/>
    </source>
</evidence>
<dbReference type="InterPro" id="IPR006195">
    <property type="entry name" value="aa-tRNA-synth_II"/>
</dbReference>
<dbReference type="InterPro" id="IPR002314">
    <property type="entry name" value="aa-tRNA-synt_IIb"/>
</dbReference>
<dbReference type="PROSITE" id="PS50862">
    <property type="entry name" value="AA_TRNA_LIGASE_II"/>
    <property type="match status" value="1"/>
</dbReference>
<dbReference type="Gene3D" id="3.40.50.800">
    <property type="entry name" value="Anticodon-binding domain"/>
    <property type="match status" value="1"/>
</dbReference>
<dbReference type="InterPro" id="IPR002316">
    <property type="entry name" value="Pro-tRNA-ligase_IIa"/>
</dbReference>
<reference evidence="12" key="1">
    <citation type="submission" date="2017-09" db="EMBL/GenBank/DDBJ databases">
        <title>Depth-based differentiation of microbial function through sediment-hosted aquifers and enrichment of novel symbionts in the deep terrestrial subsurface.</title>
        <authorList>
            <person name="Probst A.J."/>
            <person name="Ladd B."/>
            <person name="Jarett J.K."/>
            <person name="Geller-Mcgrath D.E."/>
            <person name="Sieber C.M.K."/>
            <person name="Emerson J.B."/>
            <person name="Anantharaman K."/>
            <person name="Thomas B.C."/>
            <person name="Malmstrom R."/>
            <person name="Stieglmeier M."/>
            <person name="Klingl A."/>
            <person name="Woyke T."/>
            <person name="Ryan C.M."/>
            <person name="Banfield J.F."/>
        </authorList>
    </citation>
    <scope>NUCLEOTIDE SEQUENCE [LARGE SCALE GENOMIC DNA]</scope>
</reference>
<dbReference type="Gene3D" id="3.30.930.10">
    <property type="entry name" value="Bira Bifunctional Protein, Domain 2"/>
    <property type="match status" value="1"/>
</dbReference>
<dbReference type="InterPro" id="IPR044140">
    <property type="entry name" value="ProRS_anticodon_short"/>
</dbReference>
<dbReference type="InterPro" id="IPR004154">
    <property type="entry name" value="Anticodon-bd"/>
</dbReference>
<dbReference type="Pfam" id="PF00587">
    <property type="entry name" value="tRNA-synt_2b"/>
    <property type="match status" value="1"/>
</dbReference>
<feature type="domain" description="Aminoacyl-transfer RNA synthetases class-II family profile" evidence="10">
    <location>
        <begin position="46"/>
        <end position="316"/>
    </location>
</feature>
<gene>
    <name evidence="11" type="ORF">COT51_00630</name>
</gene>
<dbReference type="AlphaFoldDB" id="A0A2H0XA72"/>
<dbReference type="PANTHER" id="PTHR42753:SF2">
    <property type="entry name" value="PROLINE--TRNA LIGASE"/>
    <property type="match status" value="1"/>
</dbReference>
<proteinExistence type="predicted"/>
<sequence length="404" mass="45577">MLYSQLFGKTLREDPKDEAFDSAKLLMRGGFVDKLSAGVFTFLPLGLRVLKNIENIIREEMEAVGGQEILMPVLHPKENWEKTGRWQTLDILFRLKTGEGGSEFALGPTHEEVVTPLAGKYQISYKDLPFSVFQIQTKFRDEPRPKSGLLRGREFMMKDLYSFHTDEKDLDKYYEKVAVAYEKILKRLGLADVTYKTYASGGSFSKYSHEFQTVVPSGEDTIYLCEKCKIAVSKEIIAEQNTCPNCGSKDFKEKKAIEVGNIFKLMTKFSDVFNLTYADKDNVQKKVLMGCYGFGLSRAMAAVVEVCHDEKGIIWPEEVAPFDIHLISLPGGEEEAEKVYLELRKKREVLWDDRDVTPGQKFADADLIGCPMRVIVSAKSLAGGGFEVKRRSDAAGTISKNIDF</sequence>